<accession>A0A518GAL5</accession>
<dbReference type="OrthoDB" id="213519at2"/>
<name>A0A518GAL5_9BACT</name>
<evidence type="ECO:0000313" key="3">
    <source>
        <dbReference type="Proteomes" id="UP000318017"/>
    </source>
</evidence>
<dbReference type="RefSeq" id="WP_145080992.1">
    <property type="nucleotide sequence ID" value="NZ_CP036298.1"/>
</dbReference>
<dbReference type="SUPFAM" id="SSF55729">
    <property type="entry name" value="Acyl-CoA N-acyltransferases (Nat)"/>
    <property type="match status" value="1"/>
</dbReference>
<evidence type="ECO:0000313" key="2">
    <source>
        <dbReference type="EMBL" id="QDV25635.1"/>
    </source>
</evidence>
<keyword evidence="3" id="KW-1185">Reference proteome</keyword>
<dbReference type="Pfam" id="PF13480">
    <property type="entry name" value="Acetyltransf_6"/>
    <property type="match status" value="1"/>
</dbReference>
<dbReference type="InterPro" id="IPR038740">
    <property type="entry name" value="BioF2-like_GNAT_dom"/>
</dbReference>
<feature type="domain" description="BioF2-like acetyltransferase" evidence="1">
    <location>
        <begin position="222"/>
        <end position="344"/>
    </location>
</feature>
<dbReference type="AlphaFoldDB" id="A0A518GAL5"/>
<dbReference type="KEGG" id="ahel:Q31a_39610"/>
<dbReference type="InterPro" id="IPR016181">
    <property type="entry name" value="Acyl_CoA_acyltransferase"/>
</dbReference>
<sequence>MQFAPDGLSHPYATTFVARHLADAPPKTASKNWHDLPSEELQCEWVDDLSQLRQLVPLWKRLAECCLCPNVFYEPQLLLPAWEHLRTGKVRIAVVRSIQRASTTEEPVLCGLFPLEINSVGLGLPFRSAKLWQHVHCFLNTPLVRSDVANSTIEALLQFLSSDEERIQLLHLNNVSAEGPFQDALIDLLQSEKWKYQVKQVTRRALFVRRSETDQFFSEWPRKRRHEINRLERRLAEQGNLEVEEFHVGDDPLAWAEKFIEFESLGWKGNVGTSISASPQQSAFLRSAASELASENRLMGLTLSFNGEPIAMKLNFLTHDGGFAFKIAFHPDWAKHSPGTIMEKLNVVKLHEHPRLRWMDSCAAPNHPMIDALWPERRTLQSLTIAMHRPFAQSALAMLPLAKYARDTIRGLWQRA</sequence>
<protein>
    <recommendedName>
        <fullName evidence="1">BioF2-like acetyltransferase domain-containing protein</fullName>
    </recommendedName>
</protein>
<proteinExistence type="predicted"/>
<reference evidence="2 3" key="1">
    <citation type="submission" date="2019-02" db="EMBL/GenBank/DDBJ databases">
        <title>Deep-cultivation of Planctomycetes and their phenomic and genomic characterization uncovers novel biology.</title>
        <authorList>
            <person name="Wiegand S."/>
            <person name="Jogler M."/>
            <person name="Boedeker C."/>
            <person name="Pinto D."/>
            <person name="Vollmers J."/>
            <person name="Rivas-Marin E."/>
            <person name="Kohn T."/>
            <person name="Peeters S.H."/>
            <person name="Heuer A."/>
            <person name="Rast P."/>
            <person name="Oberbeckmann S."/>
            <person name="Bunk B."/>
            <person name="Jeske O."/>
            <person name="Meyerdierks A."/>
            <person name="Storesund J.E."/>
            <person name="Kallscheuer N."/>
            <person name="Luecker S."/>
            <person name="Lage O.M."/>
            <person name="Pohl T."/>
            <person name="Merkel B.J."/>
            <person name="Hornburger P."/>
            <person name="Mueller R.-W."/>
            <person name="Bruemmer F."/>
            <person name="Labrenz M."/>
            <person name="Spormann A.M."/>
            <person name="Op den Camp H."/>
            <person name="Overmann J."/>
            <person name="Amann R."/>
            <person name="Jetten M.S.M."/>
            <person name="Mascher T."/>
            <person name="Medema M.H."/>
            <person name="Devos D.P."/>
            <person name="Kaster A.-K."/>
            <person name="Ovreas L."/>
            <person name="Rohde M."/>
            <person name="Galperin M.Y."/>
            <person name="Jogler C."/>
        </authorList>
    </citation>
    <scope>NUCLEOTIDE SEQUENCE [LARGE SCALE GENOMIC DNA]</scope>
    <source>
        <strain evidence="2 3">Q31a</strain>
    </source>
</reference>
<organism evidence="2 3">
    <name type="scientific">Aureliella helgolandensis</name>
    <dbReference type="NCBI Taxonomy" id="2527968"/>
    <lineage>
        <taxon>Bacteria</taxon>
        <taxon>Pseudomonadati</taxon>
        <taxon>Planctomycetota</taxon>
        <taxon>Planctomycetia</taxon>
        <taxon>Pirellulales</taxon>
        <taxon>Pirellulaceae</taxon>
        <taxon>Aureliella</taxon>
    </lineage>
</organism>
<gene>
    <name evidence="2" type="ORF">Q31a_39610</name>
</gene>
<evidence type="ECO:0000259" key="1">
    <source>
        <dbReference type="Pfam" id="PF13480"/>
    </source>
</evidence>
<dbReference type="Proteomes" id="UP000318017">
    <property type="component" value="Chromosome"/>
</dbReference>
<dbReference type="EMBL" id="CP036298">
    <property type="protein sequence ID" value="QDV25635.1"/>
    <property type="molecule type" value="Genomic_DNA"/>
</dbReference>